<name>A0A7J7LSU7_9MAGN</name>
<dbReference type="OrthoDB" id="408631at2759"/>
<dbReference type="PANTHER" id="PTHR23024:SF577">
    <property type="entry name" value="CARBOXYLESTERASE 2-RELATED"/>
    <property type="match status" value="1"/>
</dbReference>
<dbReference type="Gene3D" id="3.40.50.1820">
    <property type="entry name" value="alpha/beta hydrolase"/>
    <property type="match status" value="1"/>
</dbReference>
<dbReference type="Proteomes" id="UP000541444">
    <property type="component" value="Unassembled WGS sequence"/>
</dbReference>
<evidence type="ECO:0000259" key="1">
    <source>
        <dbReference type="Pfam" id="PF07859"/>
    </source>
</evidence>
<dbReference type="PANTHER" id="PTHR23024">
    <property type="entry name" value="ARYLACETAMIDE DEACETYLASE"/>
    <property type="match status" value="1"/>
</dbReference>
<keyword evidence="3" id="KW-1185">Reference proteome</keyword>
<comment type="caution">
    <text evidence="2">The sequence shown here is derived from an EMBL/GenBank/DDBJ whole genome shotgun (WGS) entry which is preliminary data.</text>
</comment>
<dbReference type="Pfam" id="PF07859">
    <property type="entry name" value="Abhydrolase_3"/>
    <property type="match status" value="1"/>
</dbReference>
<dbReference type="InterPro" id="IPR013094">
    <property type="entry name" value="AB_hydrolase_3"/>
</dbReference>
<dbReference type="EMBL" id="JACGCM010002030">
    <property type="protein sequence ID" value="KAF6145736.1"/>
    <property type="molecule type" value="Genomic_DNA"/>
</dbReference>
<dbReference type="SUPFAM" id="SSF53474">
    <property type="entry name" value="alpha/beta-Hydrolases"/>
    <property type="match status" value="1"/>
</dbReference>
<evidence type="ECO:0000313" key="2">
    <source>
        <dbReference type="EMBL" id="KAF6145736.1"/>
    </source>
</evidence>
<dbReference type="AlphaFoldDB" id="A0A7J7LSU7"/>
<dbReference type="GO" id="GO:0016787">
    <property type="term" value="F:hydrolase activity"/>
    <property type="evidence" value="ECO:0007669"/>
    <property type="project" value="InterPro"/>
</dbReference>
<gene>
    <name evidence="2" type="ORF">GIB67_016185</name>
</gene>
<dbReference type="InterPro" id="IPR050466">
    <property type="entry name" value="Carboxylest/Gibb_receptor"/>
</dbReference>
<evidence type="ECO:0000313" key="3">
    <source>
        <dbReference type="Proteomes" id="UP000541444"/>
    </source>
</evidence>
<reference evidence="2 3" key="1">
    <citation type="journal article" date="2020" name="IScience">
        <title>Genome Sequencing of the Endangered Kingdonia uniflora (Circaeasteraceae, Ranunculales) Reveals Potential Mechanisms of Evolutionary Specialization.</title>
        <authorList>
            <person name="Sun Y."/>
            <person name="Deng T."/>
            <person name="Zhang A."/>
            <person name="Moore M.J."/>
            <person name="Landis J.B."/>
            <person name="Lin N."/>
            <person name="Zhang H."/>
            <person name="Zhang X."/>
            <person name="Huang J."/>
            <person name="Zhang X."/>
            <person name="Sun H."/>
            <person name="Wang H."/>
        </authorList>
    </citation>
    <scope>NUCLEOTIDE SEQUENCE [LARGE SCALE GENOMIC DNA]</scope>
    <source>
        <strain evidence="2">TB1705</strain>
        <tissue evidence="2">Leaf</tissue>
    </source>
</reference>
<proteinExistence type="predicted"/>
<sequence>MYLPKITHPNEKLPLLIYLHGGGFVTESAFSPLYHNYLNLLVSQGSIAAASVDYRLAPEYLLPIGYDDCLEAVQWVFSASNEENWLRDYVDFDRVFLAGDSAGANLSHDVLLRAKQDDKGTKRIGSEDMDTSSPFNKSLKEKLWPIVYLTSKGMDDPHRNPFSEGAPSLSGLVCERMLIFVAGKDILRDRGWLYYETLKNSGWRGKVEIIESEGEGHVFHLVNPTCEKAEAMMNRFVSFLNQAPSSTHPVHSLRLCL</sequence>
<accession>A0A7J7LSU7</accession>
<dbReference type="InterPro" id="IPR029058">
    <property type="entry name" value="AB_hydrolase_fold"/>
</dbReference>
<organism evidence="2 3">
    <name type="scientific">Kingdonia uniflora</name>
    <dbReference type="NCBI Taxonomy" id="39325"/>
    <lineage>
        <taxon>Eukaryota</taxon>
        <taxon>Viridiplantae</taxon>
        <taxon>Streptophyta</taxon>
        <taxon>Embryophyta</taxon>
        <taxon>Tracheophyta</taxon>
        <taxon>Spermatophyta</taxon>
        <taxon>Magnoliopsida</taxon>
        <taxon>Ranunculales</taxon>
        <taxon>Circaeasteraceae</taxon>
        <taxon>Kingdonia</taxon>
    </lineage>
</organism>
<protein>
    <recommendedName>
        <fullName evidence="1">Alpha/beta hydrolase fold-3 domain-containing protein</fullName>
    </recommendedName>
</protein>
<feature type="domain" description="Alpha/beta hydrolase fold-3" evidence="1">
    <location>
        <begin position="16"/>
        <end position="220"/>
    </location>
</feature>